<dbReference type="RefSeq" id="WP_184883952.1">
    <property type="nucleotide sequence ID" value="NZ_BAAAHD010000025.1"/>
</dbReference>
<evidence type="ECO:0008006" key="5">
    <source>
        <dbReference type="Google" id="ProtNLM"/>
    </source>
</evidence>
<protein>
    <recommendedName>
        <fullName evidence="5">DUF732 domain-containing protein</fullName>
    </recommendedName>
</protein>
<dbReference type="AlphaFoldDB" id="A0A7W7MXL3"/>
<feature type="compositionally biased region" description="Low complexity" evidence="1">
    <location>
        <begin position="65"/>
        <end position="77"/>
    </location>
</feature>
<accession>A0A7W7MXL3</accession>
<gene>
    <name evidence="3" type="ORF">F4557_003384</name>
</gene>
<evidence type="ECO:0000256" key="1">
    <source>
        <dbReference type="SAM" id="MobiDB-lite"/>
    </source>
</evidence>
<feature type="region of interest" description="Disordered" evidence="1">
    <location>
        <begin position="36"/>
        <end position="83"/>
    </location>
</feature>
<feature type="signal peptide" evidence="2">
    <location>
        <begin position="1"/>
        <end position="24"/>
    </location>
</feature>
<comment type="caution">
    <text evidence="3">The sequence shown here is derived from an EMBL/GenBank/DDBJ whole genome shotgun (WGS) entry which is preliminary data.</text>
</comment>
<evidence type="ECO:0000313" key="4">
    <source>
        <dbReference type="Proteomes" id="UP000549343"/>
    </source>
</evidence>
<evidence type="ECO:0000256" key="2">
    <source>
        <dbReference type="SAM" id="SignalP"/>
    </source>
</evidence>
<sequence length="148" mass="15595">MRQNMIVVVAALAAAILACAGAVAFITLGPDGDRDAGRVSGTSAPPSQQQDRSQERERTSPEPRPTVTVTEPRTAVPGQPGESAADANFLELIAADGIVAPDDWAIEAGRATCGQDYASAREYLTDGGLYDHHVQTFLDDWMITHGGC</sequence>
<keyword evidence="2" id="KW-0732">Signal</keyword>
<evidence type="ECO:0000313" key="3">
    <source>
        <dbReference type="EMBL" id="MBB4774966.1"/>
    </source>
</evidence>
<reference evidence="3 4" key="1">
    <citation type="submission" date="2020-08" db="EMBL/GenBank/DDBJ databases">
        <title>Sequencing the genomes of 1000 actinobacteria strains.</title>
        <authorList>
            <person name="Klenk H.-P."/>
        </authorList>
    </citation>
    <scope>NUCLEOTIDE SEQUENCE [LARGE SCALE GENOMIC DNA]</scope>
    <source>
        <strain evidence="3 4">DSM 44772</strain>
    </source>
</reference>
<feature type="compositionally biased region" description="Basic and acidic residues" evidence="1">
    <location>
        <begin position="52"/>
        <end position="61"/>
    </location>
</feature>
<dbReference type="EMBL" id="JACHMV010000001">
    <property type="protein sequence ID" value="MBB4774966.1"/>
    <property type="molecule type" value="Genomic_DNA"/>
</dbReference>
<proteinExistence type="predicted"/>
<dbReference type="PROSITE" id="PS51257">
    <property type="entry name" value="PROKAR_LIPOPROTEIN"/>
    <property type="match status" value="1"/>
</dbReference>
<name>A0A7W7MXL3_9ACTN</name>
<feature type="chain" id="PRO_5030803091" description="DUF732 domain-containing protein" evidence="2">
    <location>
        <begin position="25"/>
        <end position="148"/>
    </location>
</feature>
<dbReference type="Proteomes" id="UP000549343">
    <property type="component" value="Unassembled WGS sequence"/>
</dbReference>
<organism evidence="3 4">
    <name type="scientific">Actinomadura livida</name>
    <dbReference type="NCBI Taxonomy" id="79909"/>
    <lineage>
        <taxon>Bacteria</taxon>
        <taxon>Bacillati</taxon>
        <taxon>Actinomycetota</taxon>
        <taxon>Actinomycetes</taxon>
        <taxon>Streptosporangiales</taxon>
        <taxon>Thermomonosporaceae</taxon>
        <taxon>Actinomadura</taxon>
    </lineage>
</organism>